<feature type="transmembrane region" description="Helical" evidence="10">
    <location>
        <begin position="255"/>
        <end position="273"/>
    </location>
</feature>
<evidence type="ECO:0000256" key="7">
    <source>
        <dbReference type="ARBA" id="ARBA00023224"/>
    </source>
</evidence>
<keyword evidence="2 8" id="KW-0812">Transmembrane</keyword>
<dbReference type="SUPFAM" id="SSF81321">
    <property type="entry name" value="Family A G protein-coupled receptor-like"/>
    <property type="match status" value="1"/>
</dbReference>
<protein>
    <recommendedName>
        <fullName evidence="11">G-protein coupled receptors family 1 profile domain-containing protein</fullName>
    </recommendedName>
</protein>
<keyword evidence="5 10" id="KW-0472">Membrane</keyword>
<keyword evidence="3 10" id="KW-1133">Transmembrane helix</keyword>
<sequence length="409" mass="46620">MMDENSSFNDTNLTTEGPDRLHDGSMSDSLMILITTLYAITFVIGFIGNSLGLYIICKKCGIKAATHLLIANLACSNLLIVFIVIPTSVSFLYNGHYWLSGISGTVTCKISQYLFVFPIATSILTILVVSIDRFFAVCHPMRGQLFRKPKKMTATIWICAAIVTSPIIVIFKVTPFPSPEIKWSCSQYFGQDPQLADTLSKVYYAALFALLYLLPLLIITVLYTIIGYKLYNRSIPGMSRSPTFRDRVEKSKRKVAKVMVMIVTAFAICWFPAHAVHYYVTFQKEAVSRIPPYAISLLLWISHSNSAIDPFLYILLSHNFQREFRKIINQCNFRFERRLSRISITLSRRNVHANRTGSIAWSFRRSNSHKVDRYTIRENPIGEGRDLNMRNGLLNEHHPLQQNVQDHAL</sequence>
<keyword evidence="13" id="KW-1185">Reference proteome</keyword>
<evidence type="ECO:0000256" key="8">
    <source>
        <dbReference type="RuleBase" id="RU000688"/>
    </source>
</evidence>
<keyword evidence="4 8" id="KW-0297">G-protein coupled receptor</keyword>
<dbReference type="GO" id="GO:0005886">
    <property type="term" value="C:plasma membrane"/>
    <property type="evidence" value="ECO:0007669"/>
    <property type="project" value="TreeGrafter"/>
</dbReference>
<evidence type="ECO:0000256" key="1">
    <source>
        <dbReference type="ARBA" id="ARBA00004141"/>
    </source>
</evidence>
<feature type="domain" description="G-protein coupled receptors family 1 profile" evidence="11">
    <location>
        <begin position="48"/>
        <end position="313"/>
    </location>
</feature>
<feature type="transmembrane region" description="Helical" evidence="10">
    <location>
        <begin position="202"/>
        <end position="231"/>
    </location>
</feature>
<evidence type="ECO:0000256" key="2">
    <source>
        <dbReference type="ARBA" id="ARBA00022692"/>
    </source>
</evidence>
<feature type="transmembrane region" description="Helical" evidence="10">
    <location>
        <begin position="68"/>
        <end position="93"/>
    </location>
</feature>
<evidence type="ECO:0000256" key="10">
    <source>
        <dbReference type="SAM" id="Phobius"/>
    </source>
</evidence>
<dbReference type="AlphaFoldDB" id="A0AAU9WS18"/>
<name>A0AAU9WS18_9CNID</name>
<dbReference type="FunFam" id="1.20.1070.10:FF:000291">
    <property type="entry name" value="Predicted protein"/>
    <property type="match status" value="1"/>
</dbReference>
<feature type="compositionally biased region" description="Polar residues" evidence="9">
    <location>
        <begin position="1"/>
        <end position="15"/>
    </location>
</feature>
<feature type="transmembrane region" description="Helical" evidence="10">
    <location>
        <begin position="152"/>
        <end position="171"/>
    </location>
</feature>
<dbReference type="Gene3D" id="1.20.1070.10">
    <property type="entry name" value="Rhodopsin 7-helix transmembrane proteins"/>
    <property type="match status" value="1"/>
</dbReference>
<comment type="similarity">
    <text evidence="8">Belongs to the G-protein coupled receptor 1 family.</text>
</comment>
<keyword evidence="6 8" id="KW-0675">Receptor</keyword>
<proteinExistence type="inferred from homology"/>
<evidence type="ECO:0000256" key="9">
    <source>
        <dbReference type="SAM" id="MobiDB-lite"/>
    </source>
</evidence>
<evidence type="ECO:0000256" key="4">
    <source>
        <dbReference type="ARBA" id="ARBA00023040"/>
    </source>
</evidence>
<evidence type="ECO:0000256" key="6">
    <source>
        <dbReference type="ARBA" id="ARBA00023170"/>
    </source>
</evidence>
<dbReference type="PRINTS" id="PR00237">
    <property type="entry name" value="GPCRRHODOPSN"/>
</dbReference>
<gene>
    <name evidence="12" type="ORF">PMEA_00009499</name>
</gene>
<evidence type="ECO:0000259" key="11">
    <source>
        <dbReference type="PROSITE" id="PS50262"/>
    </source>
</evidence>
<dbReference type="EMBL" id="CALNXJ010000019">
    <property type="protein sequence ID" value="CAH3123149.1"/>
    <property type="molecule type" value="Genomic_DNA"/>
</dbReference>
<dbReference type="PROSITE" id="PS50262">
    <property type="entry name" value="G_PROTEIN_RECEP_F1_2"/>
    <property type="match status" value="1"/>
</dbReference>
<feature type="transmembrane region" description="Helical" evidence="10">
    <location>
        <begin position="30"/>
        <end position="56"/>
    </location>
</feature>
<dbReference type="Proteomes" id="UP001159428">
    <property type="component" value="Unassembled WGS sequence"/>
</dbReference>
<dbReference type="Pfam" id="PF00001">
    <property type="entry name" value="7tm_1"/>
    <property type="match status" value="1"/>
</dbReference>
<dbReference type="SMART" id="SM01381">
    <property type="entry name" value="7TM_GPCR_Srsx"/>
    <property type="match status" value="1"/>
</dbReference>
<evidence type="ECO:0000256" key="3">
    <source>
        <dbReference type="ARBA" id="ARBA00022989"/>
    </source>
</evidence>
<dbReference type="PROSITE" id="PS00237">
    <property type="entry name" value="G_PROTEIN_RECEP_F1_1"/>
    <property type="match status" value="1"/>
</dbReference>
<dbReference type="GO" id="GO:0004930">
    <property type="term" value="F:G protein-coupled receptor activity"/>
    <property type="evidence" value="ECO:0007669"/>
    <property type="project" value="UniProtKB-KW"/>
</dbReference>
<evidence type="ECO:0000313" key="12">
    <source>
        <dbReference type="EMBL" id="CAH3123149.1"/>
    </source>
</evidence>
<dbReference type="InterPro" id="IPR000276">
    <property type="entry name" value="GPCR_Rhodpsn"/>
</dbReference>
<feature type="transmembrane region" description="Helical" evidence="10">
    <location>
        <begin position="113"/>
        <end position="131"/>
    </location>
</feature>
<organism evidence="12 13">
    <name type="scientific">Pocillopora meandrina</name>
    <dbReference type="NCBI Taxonomy" id="46732"/>
    <lineage>
        <taxon>Eukaryota</taxon>
        <taxon>Metazoa</taxon>
        <taxon>Cnidaria</taxon>
        <taxon>Anthozoa</taxon>
        <taxon>Hexacorallia</taxon>
        <taxon>Scleractinia</taxon>
        <taxon>Astrocoeniina</taxon>
        <taxon>Pocilloporidae</taxon>
        <taxon>Pocillopora</taxon>
    </lineage>
</organism>
<dbReference type="InterPro" id="IPR017452">
    <property type="entry name" value="GPCR_Rhodpsn_7TM"/>
</dbReference>
<evidence type="ECO:0000313" key="13">
    <source>
        <dbReference type="Proteomes" id="UP001159428"/>
    </source>
</evidence>
<comment type="caution">
    <text evidence="12">The sequence shown here is derived from an EMBL/GenBank/DDBJ whole genome shotgun (WGS) entry which is preliminary data.</text>
</comment>
<evidence type="ECO:0000256" key="5">
    <source>
        <dbReference type="ARBA" id="ARBA00023136"/>
    </source>
</evidence>
<reference evidence="12 13" key="1">
    <citation type="submission" date="2022-05" db="EMBL/GenBank/DDBJ databases">
        <authorList>
            <consortium name="Genoscope - CEA"/>
            <person name="William W."/>
        </authorList>
    </citation>
    <scope>NUCLEOTIDE SEQUENCE [LARGE SCALE GENOMIC DNA]</scope>
</reference>
<accession>A0AAU9WS18</accession>
<feature type="region of interest" description="Disordered" evidence="9">
    <location>
        <begin position="1"/>
        <end position="20"/>
    </location>
</feature>
<dbReference type="PANTHER" id="PTHR45695">
    <property type="entry name" value="LEUCOKININ RECEPTOR-RELATED"/>
    <property type="match status" value="1"/>
</dbReference>
<keyword evidence="7 8" id="KW-0807">Transducer</keyword>
<dbReference type="PANTHER" id="PTHR45695:SF9">
    <property type="entry name" value="LEUCOKININ RECEPTOR"/>
    <property type="match status" value="1"/>
</dbReference>
<comment type="subcellular location">
    <subcellularLocation>
        <location evidence="1">Membrane</location>
        <topology evidence="1">Multi-pass membrane protein</topology>
    </subcellularLocation>
</comment>
<feature type="transmembrane region" description="Helical" evidence="10">
    <location>
        <begin position="293"/>
        <end position="316"/>
    </location>
</feature>